<dbReference type="WBParaSite" id="jg1831">
    <property type="protein sequence ID" value="jg1831"/>
    <property type="gene ID" value="jg1831"/>
</dbReference>
<proteinExistence type="predicted"/>
<evidence type="ECO:0000313" key="3">
    <source>
        <dbReference type="WBParaSite" id="jg1831"/>
    </source>
</evidence>
<evidence type="ECO:0000256" key="1">
    <source>
        <dbReference type="SAM" id="MobiDB-lite"/>
    </source>
</evidence>
<sequence>MVIPLKPLQSNVESIADNEAAYVSQNVTRVDNENNRNATNLSSSSNIYSSQTILGLSENVLNEASVPTHQDFTVPPPIDFLAPLPIDFTKPPPMFITPSTFGMHSSLPEKEINYAGVEVEDSCGYDVSTHMADKDDGTSIFPISTVYSSKCQQVPSDAARIISQPILPIFQCSSRENGLNPERKQNLEAGKRATTPEHKSREKKHKRSKRDGDDRPPGIDDSETEMASVFQRAFVCKQELKSPSKDGLKRIMQSYATRRAGIQIR</sequence>
<feature type="compositionally biased region" description="Basic and acidic residues" evidence="1">
    <location>
        <begin position="181"/>
        <end position="200"/>
    </location>
</feature>
<reference evidence="3" key="1">
    <citation type="submission" date="2022-11" db="UniProtKB">
        <authorList>
            <consortium name="WormBaseParasite"/>
        </authorList>
    </citation>
    <scope>IDENTIFICATION</scope>
</reference>
<feature type="region of interest" description="Disordered" evidence="1">
    <location>
        <begin position="174"/>
        <end position="224"/>
    </location>
</feature>
<organism evidence="2 3">
    <name type="scientific">Ditylenchus dipsaci</name>
    <dbReference type="NCBI Taxonomy" id="166011"/>
    <lineage>
        <taxon>Eukaryota</taxon>
        <taxon>Metazoa</taxon>
        <taxon>Ecdysozoa</taxon>
        <taxon>Nematoda</taxon>
        <taxon>Chromadorea</taxon>
        <taxon>Rhabditida</taxon>
        <taxon>Tylenchina</taxon>
        <taxon>Tylenchomorpha</taxon>
        <taxon>Sphaerularioidea</taxon>
        <taxon>Anguinidae</taxon>
        <taxon>Anguininae</taxon>
        <taxon>Ditylenchus</taxon>
    </lineage>
</organism>
<dbReference type="Proteomes" id="UP000887574">
    <property type="component" value="Unplaced"/>
</dbReference>
<accession>A0A915DE88</accession>
<keyword evidence="2" id="KW-1185">Reference proteome</keyword>
<name>A0A915DE88_9BILA</name>
<evidence type="ECO:0000313" key="2">
    <source>
        <dbReference type="Proteomes" id="UP000887574"/>
    </source>
</evidence>
<protein>
    <submittedName>
        <fullName evidence="3">Uncharacterized protein</fullName>
    </submittedName>
</protein>
<dbReference type="AlphaFoldDB" id="A0A915DE88"/>